<dbReference type="EMBL" id="GGFM01012431">
    <property type="protein sequence ID" value="MBW33182.1"/>
    <property type="molecule type" value="Transcribed_RNA"/>
</dbReference>
<evidence type="ECO:0000313" key="1">
    <source>
        <dbReference type="EMBL" id="MBW33182.1"/>
    </source>
</evidence>
<organism evidence="1">
    <name type="scientific">Anopheles braziliensis</name>
    <dbReference type="NCBI Taxonomy" id="58242"/>
    <lineage>
        <taxon>Eukaryota</taxon>
        <taxon>Metazoa</taxon>
        <taxon>Ecdysozoa</taxon>
        <taxon>Arthropoda</taxon>
        <taxon>Hexapoda</taxon>
        <taxon>Insecta</taxon>
        <taxon>Pterygota</taxon>
        <taxon>Neoptera</taxon>
        <taxon>Endopterygota</taxon>
        <taxon>Diptera</taxon>
        <taxon>Nematocera</taxon>
        <taxon>Culicoidea</taxon>
        <taxon>Culicidae</taxon>
        <taxon>Anophelinae</taxon>
        <taxon>Anopheles</taxon>
    </lineage>
</organism>
<accession>A0A2M3ZXI0</accession>
<name>A0A2M3ZXI0_9DIPT</name>
<reference evidence="1" key="1">
    <citation type="submission" date="2018-01" db="EMBL/GenBank/DDBJ databases">
        <title>An insight into the sialome of Amazonian anophelines.</title>
        <authorList>
            <person name="Ribeiro J.M."/>
            <person name="Scarpassa V."/>
            <person name="Calvo E."/>
        </authorList>
    </citation>
    <scope>NUCLEOTIDE SEQUENCE</scope>
    <source>
        <tissue evidence="1">Salivary glands</tissue>
    </source>
</reference>
<proteinExistence type="predicted"/>
<sequence>MGLPVPLLVEFPCTVSLAVPCVVGGVLVATTDSLSLPFTEVSREEATVDLVTTKSSIRDIDAVTLVTGDTFLRPLLVLVWPPFPPPNMP</sequence>
<protein>
    <submittedName>
        <fullName evidence="1">Putative secreted peptide</fullName>
    </submittedName>
</protein>
<dbReference type="AlphaFoldDB" id="A0A2M3ZXI0"/>